<accession>F4B7N9</accession>
<dbReference type="KEGG" id="aho:Ahos_1913"/>
<dbReference type="EMBL" id="CP002535">
    <property type="protein sequence ID" value="AEE94786.1"/>
    <property type="molecule type" value="Genomic_DNA"/>
</dbReference>
<keyword evidence="2" id="KW-1185">Reference proteome</keyword>
<dbReference type="AlphaFoldDB" id="F4B7N9"/>
<sequence length="66" mass="7551">MLLPQSSWRGASLASLFLICEPFKAYMKMNLYVIKFKALNSSLCFLFSIKPSFSRYLPLSTILLNP</sequence>
<evidence type="ECO:0000313" key="1">
    <source>
        <dbReference type="EMBL" id="AEE94786.1"/>
    </source>
</evidence>
<dbReference type="HOGENOM" id="CLU_2820560_0_0_2"/>
<evidence type="ECO:0000313" key="2">
    <source>
        <dbReference type="Proteomes" id="UP000008458"/>
    </source>
</evidence>
<name>F4B7N9_ACIHW</name>
<reference evidence="1 2" key="1">
    <citation type="journal article" date="2011" name="Extremophiles">
        <title>Genomic analysis of Acidianus hospitalis W1 a host for studying crenarchaeal virus and plasmid life cycles.</title>
        <authorList>
            <person name="You X.Y."/>
            <person name="Liu C."/>
            <person name="Wang S.Y."/>
            <person name="Jiang C.Y."/>
            <person name="Shah S.A."/>
            <person name="Prangishvili D."/>
            <person name="She Q."/>
            <person name="Liu S.J."/>
            <person name="Garrett R.A."/>
        </authorList>
    </citation>
    <scope>NUCLEOTIDE SEQUENCE [LARGE SCALE GENOMIC DNA]</scope>
    <source>
        <strain evidence="1 2">W1</strain>
    </source>
</reference>
<reference key="2">
    <citation type="journal article" date="2011" name="Extremophiles">
        <title>Genomic analyses of Acidianus hospitalis W1 a host for studying crenarchaeal virus and plasmid life cycles.</title>
        <authorList>
            <person name="You X.Y."/>
            <person name="Liu C."/>
            <person name="Wang S.Y."/>
            <person name="Jiang C.Y."/>
            <person name="Shah S.A."/>
            <person name="Prangishvili D."/>
            <person name="Liu S.J."/>
            <person name="Garrett R.A."/>
        </authorList>
    </citation>
    <scope>NUCLEOTIDE SEQUENCE</scope>
    <source>
        <strain>W1</strain>
    </source>
</reference>
<gene>
    <name evidence="1" type="ordered locus">Ahos_1913</name>
</gene>
<proteinExistence type="predicted"/>
<dbReference type="Proteomes" id="UP000008458">
    <property type="component" value="Chromosome"/>
</dbReference>
<protein>
    <submittedName>
        <fullName evidence="1">Uncharacterized protein</fullName>
    </submittedName>
</protein>
<organism evidence="1 2">
    <name type="scientific">Acidianus hospitalis (strain W1)</name>
    <dbReference type="NCBI Taxonomy" id="933801"/>
    <lineage>
        <taxon>Archaea</taxon>
        <taxon>Thermoproteota</taxon>
        <taxon>Thermoprotei</taxon>
        <taxon>Sulfolobales</taxon>
        <taxon>Sulfolobaceae</taxon>
        <taxon>Acidianus</taxon>
    </lineage>
</organism>